<evidence type="ECO:0000259" key="8">
    <source>
        <dbReference type="PROSITE" id="PS50893"/>
    </source>
</evidence>
<keyword evidence="3" id="KW-0813">Transport</keyword>
<evidence type="ECO:0000256" key="4">
    <source>
        <dbReference type="ARBA" id="ARBA00022475"/>
    </source>
</evidence>
<protein>
    <submittedName>
        <fullName evidence="9">Dipeptide ABC transporter ATP-binding protein</fullName>
    </submittedName>
</protein>
<accession>A0A6L5YVZ5</accession>
<organism evidence="9 10">
    <name type="scientific">Halovulum marinum</name>
    <dbReference type="NCBI Taxonomy" id="2662447"/>
    <lineage>
        <taxon>Bacteria</taxon>
        <taxon>Pseudomonadati</taxon>
        <taxon>Pseudomonadota</taxon>
        <taxon>Alphaproteobacteria</taxon>
        <taxon>Rhodobacterales</taxon>
        <taxon>Paracoccaceae</taxon>
        <taxon>Halovulum</taxon>
    </lineage>
</organism>
<comment type="caution">
    <text evidence="9">The sequence shown here is derived from an EMBL/GenBank/DDBJ whole genome shotgun (WGS) entry which is preliminary data.</text>
</comment>
<dbReference type="GO" id="GO:0015833">
    <property type="term" value="P:peptide transport"/>
    <property type="evidence" value="ECO:0007669"/>
    <property type="project" value="InterPro"/>
</dbReference>
<dbReference type="GO" id="GO:0055085">
    <property type="term" value="P:transmembrane transport"/>
    <property type="evidence" value="ECO:0007669"/>
    <property type="project" value="UniProtKB-ARBA"/>
</dbReference>
<keyword evidence="6 9" id="KW-0067">ATP-binding</keyword>
<dbReference type="FunFam" id="3.40.50.300:FF:000016">
    <property type="entry name" value="Oligopeptide ABC transporter ATP-binding component"/>
    <property type="match status" value="2"/>
</dbReference>
<dbReference type="Pfam" id="PF08352">
    <property type="entry name" value="oligo_HPY"/>
    <property type="match status" value="2"/>
</dbReference>
<dbReference type="AlphaFoldDB" id="A0A6L5YVZ5"/>
<evidence type="ECO:0000313" key="9">
    <source>
        <dbReference type="EMBL" id="MSU88418.1"/>
    </source>
</evidence>
<proteinExistence type="inferred from homology"/>
<dbReference type="Pfam" id="PF00005">
    <property type="entry name" value="ABC_tran"/>
    <property type="match status" value="2"/>
</dbReference>
<dbReference type="SUPFAM" id="SSF52540">
    <property type="entry name" value="P-loop containing nucleoside triphosphate hydrolases"/>
    <property type="match status" value="2"/>
</dbReference>
<reference evidence="9 10" key="1">
    <citation type="submission" date="2019-10" db="EMBL/GenBank/DDBJ databases">
        <title>Cognatihalovulum marinum gen. nov. sp. nov., a new member of the family Rhodobacteraceae isolated from deep seawater of the Northwest Indian Ocean.</title>
        <authorList>
            <person name="Ruan C."/>
            <person name="Wang J."/>
            <person name="Zheng X."/>
            <person name="Song L."/>
            <person name="Zhu Y."/>
            <person name="Huang Y."/>
            <person name="Lu Z."/>
            <person name="Du W."/>
            <person name="Huang L."/>
            <person name="Dai X."/>
        </authorList>
    </citation>
    <scope>NUCLEOTIDE SEQUENCE [LARGE SCALE GENOMIC DNA]</scope>
    <source>
        <strain evidence="9 10">2CG4</strain>
    </source>
</reference>
<evidence type="ECO:0000256" key="2">
    <source>
        <dbReference type="ARBA" id="ARBA00005417"/>
    </source>
</evidence>
<keyword evidence="5" id="KW-0547">Nucleotide-binding</keyword>
<dbReference type="PANTHER" id="PTHR43297:SF2">
    <property type="entry name" value="DIPEPTIDE TRANSPORT ATP-BINDING PROTEIN DPPD"/>
    <property type="match status" value="1"/>
</dbReference>
<evidence type="ECO:0000256" key="1">
    <source>
        <dbReference type="ARBA" id="ARBA00004417"/>
    </source>
</evidence>
<feature type="domain" description="ABC transporter" evidence="8">
    <location>
        <begin position="5"/>
        <end position="254"/>
    </location>
</feature>
<dbReference type="InterPro" id="IPR050388">
    <property type="entry name" value="ABC_Ni/Peptide_Import"/>
</dbReference>
<sequence>MAPIFKLTDMHVRFDTPDGEVHAVCGTSMHVDPGETVAVVGESGSGKSQIMMAAMGLLSSNGRAQGSARFRNQELLGLSPRKLNQLRGKKITMIFQEPMTSLDPLYRIGDQLIEPMIEHEGLSARRARARALELLKLVMIPEPERKLRAYPHELSGGQRQRVMIAMALSGDPDLLIADEPTTALDVTIQAEILALLAQLQKKLGMAILFITHDLTIVEAFADRVYVMRKGAVMEEGPVTRIFADPQHAYTKMLLAAEPHGRKDPVPSAPVLLQADGVRVTFTRSKGLFGHDELCAVDGLDIQLREGQTIGIVGESGSGKSTFGRALLQMLPSEGTVVFQGARISGLDRSAMRKHRKALQMVFQDPYGSLSPRMTVGEIITEGLLVHQPELSGRDREARAAEALKAVGLEANMRNRFPHEFSGGQRQRIAIARAVILRPKVVVLDEPTSALDRSVQAQVIELLRDLQREFGLSYIFISHDLAVVRALSDTVIVMKEGKVVEQGPVDRIFDAPQSAYTRELIEAAFRLNTVLDRAAARA</sequence>
<keyword evidence="10" id="KW-1185">Reference proteome</keyword>
<dbReference type="GO" id="GO:0016887">
    <property type="term" value="F:ATP hydrolysis activity"/>
    <property type="evidence" value="ECO:0007669"/>
    <property type="project" value="InterPro"/>
</dbReference>
<dbReference type="PROSITE" id="PS00211">
    <property type="entry name" value="ABC_TRANSPORTER_1"/>
    <property type="match status" value="2"/>
</dbReference>
<evidence type="ECO:0000256" key="7">
    <source>
        <dbReference type="ARBA" id="ARBA00023136"/>
    </source>
</evidence>
<dbReference type="NCBIfam" id="NF007739">
    <property type="entry name" value="PRK10419.1"/>
    <property type="match status" value="2"/>
</dbReference>
<comment type="similarity">
    <text evidence="2">Belongs to the ABC transporter superfamily.</text>
</comment>
<evidence type="ECO:0000256" key="5">
    <source>
        <dbReference type="ARBA" id="ARBA00022741"/>
    </source>
</evidence>
<evidence type="ECO:0000256" key="6">
    <source>
        <dbReference type="ARBA" id="ARBA00022840"/>
    </source>
</evidence>
<dbReference type="EMBL" id="WIND01000001">
    <property type="protein sequence ID" value="MSU88418.1"/>
    <property type="molecule type" value="Genomic_DNA"/>
</dbReference>
<name>A0A6L5YVZ5_9RHOB</name>
<keyword evidence="4" id="KW-1003">Cell membrane</keyword>
<dbReference type="NCBIfam" id="NF008453">
    <property type="entry name" value="PRK11308.1"/>
    <property type="match status" value="2"/>
</dbReference>
<gene>
    <name evidence="9" type="ORF">GE300_02155</name>
</gene>
<dbReference type="PROSITE" id="PS50893">
    <property type="entry name" value="ABC_TRANSPORTER_2"/>
    <property type="match status" value="2"/>
</dbReference>
<evidence type="ECO:0000256" key="3">
    <source>
        <dbReference type="ARBA" id="ARBA00022448"/>
    </source>
</evidence>
<dbReference type="InterPro" id="IPR013563">
    <property type="entry name" value="Oligopep_ABC_C"/>
</dbReference>
<evidence type="ECO:0000313" key="10">
    <source>
        <dbReference type="Proteomes" id="UP000474957"/>
    </source>
</evidence>
<dbReference type="GO" id="GO:0005524">
    <property type="term" value="F:ATP binding"/>
    <property type="evidence" value="ECO:0007669"/>
    <property type="project" value="UniProtKB-KW"/>
</dbReference>
<dbReference type="PANTHER" id="PTHR43297">
    <property type="entry name" value="OLIGOPEPTIDE TRANSPORT ATP-BINDING PROTEIN APPD"/>
    <property type="match status" value="1"/>
</dbReference>
<dbReference type="RefSeq" id="WP_154444460.1">
    <property type="nucleotide sequence ID" value="NZ_WIND01000001.1"/>
</dbReference>
<dbReference type="InterPro" id="IPR027417">
    <property type="entry name" value="P-loop_NTPase"/>
</dbReference>
<dbReference type="Gene3D" id="3.40.50.300">
    <property type="entry name" value="P-loop containing nucleotide triphosphate hydrolases"/>
    <property type="match status" value="2"/>
</dbReference>
<feature type="domain" description="ABC transporter" evidence="8">
    <location>
        <begin position="272"/>
        <end position="520"/>
    </location>
</feature>
<dbReference type="InterPro" id="IPR017871">
    <property type="entry name" value="ABC_transporter-like_CS"/>
</dbReference>
<dbReference type="GO" id="GO:0005886">
    <property type="term" value="C:plasma membrane"/>
    <property type="evidence" value="ECO:0007669"/>
    <property type="project" value="UniProtKB-SubCell"/>
</dbReference>
<dbReference type="CDD" id="cd03257">
    <property type="entry name" value="ABC_NikE_OppD_transporters"/>
    <property type="match status" value="2"/>
</dbReference>
<keyword evidence="7" id="KW-0472">Membrane</keyword>
<dbReference type="InterPro" id="IPR003439">
    <property type="entry name" value="ABC_transporter-like_ATP-bd"/>
</dbReference>
<dbReference type="Proteomes" id="UP000474957">
    <property type="component" value="Unassembled WGS sequence"/>
</dbReference>
<dbReference type="SMART" id="SM00382">
    <property type="entry name" value="AAA"/>
    <property type="match status" value="2"/>
</dbReference>
<dbReference type="InterPro" id="IPR003593">
    <property type="entry name" value="AAA+_ATPase"/>
</dbReference>
<comment type="subcellular location">
    <subcellularLocation>
        <location evidence="1">Cell inner membrane</location>
        <topology evidence="1">Peripheral membrane protein</topology>
    </subcellularLocation>
</comment>